<dbReference type="GeneID" id="80866484"/>
<dbReference type="Proteomes" id="UP001140511">
    <property type="component" value="Unassembled WGS sequence"/>
</dbReference>
<evidence type="ECO:0000313" key="1">
    <source>
        <dbReference type="EMBL" id="KAJ4859598.1"/>
    </source>
</evidence>
<sequence>MTSRHVDIDPDGDTLIILPRITAEGDDKNEPSQVTFKTSMKHLTLASIRAKKKFDPMFDPDAFEIVLRIVHAQLHKLPKELSLATMTQVAIIADDLQCSDPIAHFAQQWGSNNDFWSASNTWIDLSRKIFICSVFQLKDKFSWLTQAAIIHSLKKVSSYGIPVPQQILHAIEEKRTILMKEQLKYLFTVEKELQDETLCWECRAQNFGFLKYNLLLHQLPASESSELWANITCQVLKEKMQKFKYATRTGCQYKSGLKHPSFKKQITEALKVSNAGLDPALFLNTAAAAK</sequence>
<gene>
    <name evidence="1" type="ORF">T069G_04586</name>
</gene>
<dbReference type="EMBL" id="JAOPEN010000003">
    <property type="protein sequence ID" value="KAJ4859598.1"/>
    <property type="molecule type" value="Genomic_DNA"/>
</dbReference>
<reference evidence="1" key="1">
    <citation type="submission" date="2022-09" db="EMBL/GenBank/DDBJ databases">
        <title>Chromosome-level assembly of Trichoderma breve T069, a fungus used in development of biopesticide product.</title>
        <authorList>
            <person name="Lin R."/>
            <person name="Liu T."/>
        </authorList>
    </citation>
    <scope>NUCLEOTIDE SEQUENCE</scope>
    <source>
        <strain evidence="1">T069</strain>
    </source>
</reference>
<proteinExistence type="predicted"/>
<protein>
    <submittedName>
        <fullName evidence="1">Uncharacterized protein</fullName>
    </submittedName>
</protein>
<accession>A0A9W9BAD2</accession>
<dbReference type="RefSeq" id="XP_056028654.1">
    <property type="nucleotide sequence ID" value="XM_056171796.1"/>
</dbReference>
<organism evidence="1 2">
    <name type="scientific">Trichoderma breve</name>
    <dbReference type="NCBI Taxonomy" id="2034170"/>
    <lineage>
        <taxon>Eukaryota</taxon>
        <taxon>Fungi</taxon>
        <taxon>Dikarya</taxon>
        <taxon>Ascomycota</taxon>
        <taxon>Pezizomycotina</taxon>
        <taxon>Sordariomycetes</taxon>
        <taxon>Hypocreomycetidae</taxon>
        <taxon>Hypocreales</taxon>
        <taxon>Hypocreaceae</taxon>
        <taxon>Trichoderma</taxon>
    </lineage>
</organism>
<dbReference type="AlphaFoldDB" id="A0A9W9BAD2"/>
<evidence type="ECO:0000313" key="2">
    <source>
        <dbReference type="Proteomes" id="UP001140511"/>
    </source>
</evidence>
<keyword evidence="2" id="KW-1185">Reference proteome</keyword>
<name>A0A9W9BAD2_9HYPO</name>
<comment type="caution">
    <text evidence="1">The sequence shown here is derived from an EMBL/GenBank/DDBJ whole genome shotgun (WGS) entry which is preliminary data.</text>
</comment>